<dbReference type="InterPro" id="IPR035104">
    <property type="entry name" value="Ribosomal_protein_S1-like"/>
</dbReference>
<evidence type="ECO:0000256" key="6">
    <source>
        <dbReference type="PIRNR" id="PIRNR002111"/>
    </source>
</evidence>
<dbReference type="RefSeq" id="WP_117330662.1">
    <property type="nucleotide sequence ID" value="NZ_QUWK01000008.1"/>
</dbReference>
<keyword evidence="9" id="KW-1185">Reference proteome</keyword>
<reference evidence="9" key="1">
    <citation type="submission" date="2018-08" db="EMBL/GenBank/DDBJ databases">
        <authorList>
            <person name="Grouzdev D.S."/>
            <person name="Krutkina M.S."/>
        </authorList>
    </citation>
    <scope>NUCLEOTIDE SEQUENCE [LARGE SCALE GENOMIC DNA]</scope>
    <source>
        <strain evidence="9">4-11</strain>
    </source>
</reference>
<feature type="domain" description="S1 motif" evidence="7">
    <location>
        <begin position="372"/>
        <end position="442"/>
    </location>
</feature>
<evidence type="ECO:0000256" key="1">
    <source>
        <dbReference type="ARBA" id="ARBA00006767"/>
    </source>
</evidence>
<reference evidence="8 9" key="2">
    <citation type="submission" date="2018-09" db="EMBL/GenBank/DDBJ databases">
        <title>Genome of Sphaerochaeta halotolerans strain 4-11.</title>
        <authorList>
            <person name="Nazina T.N."/>
            <person name="Sokolova D.S."/>
        </authorList>
    </citation>
    <scope>NUCLEOTIDE SEQUENCE [LARGE SCALE GENOMIC DNA]</scope>
    <source>
        <strain evidence="8 9">4-11</strain>
    </source>
</reference>
<comment type="function">
    <text evidence="6">Binds mRNA; thus facilitating recognition of the initiation point. It is needed to translate mRNA with a short Shine-Dalgarno (SD) purine-rich sequence.</text>
</comment>
<accession>A0A372MGV5</accession>
<name>A0A372MGV5_9SPIR</name>
<feature type="domain" description="S1 motif" evidence="7">
    <location>
        <begin position="459"/>
        <end position="531"/>
    </location>
</feature>
<dbReference type="PANTHER" id="PTHR10724">
    <property type="entry name" value="30S RIBOSOMAL PROTEIN S1"/>
    <property type="match status" value="1"/>
</dbReference>
<proteinExistence type="inferred from homology"/>
<protein>
    <recommendedName>
        <fullName evidence="6">30S ribosomal protein S1</fullName>
    </recommendedName>
</protein>
<gene>
    <name evidence="8" type="ORF">DYP60_08950</name>
</gene>
<dbReference type="AlphaFoldDB" id="A0A372MGV5"/>
<dbReference type="GO" id="GO:0006412">
    <property type="term" value="P:translation"/>
    <property type="evidence" value="ECO:0007669"/>
    <property type="project" value="InterPro"/>
</dbReference>
<dbReference type="InterPro" id="IPR012340">
    <property type="entry name" value="NA-bd_OB-fold"/>
</dbReference>
<feature type="domain" description="S1 motif" evidence="7">
    <location>
        <begin position="200"/>
        <end position="268"/>
    </location>
</feature>
<dbReference type="InterPro" id="IPR000110">
    <property type="entry name" value="Ribosomal_bS1"/>
</dbReference>
<dbReference type="CDD" id="cd05688">
    <property type="entry name" value="S1_RPS1_repeat_ec3"/>
    <property type="match status" value="1"/>
</dbReference>
<organism evidence="8 9">
    <name type="scientific">Sphaerochaeta halotolerans</name>
    <dbReference type="NCBI Taxonomy" id="2293840"/>
    <lineage>
        <taxon>Bacteria</taxon>
        <taxon>Pseudomonadati</taxon>
        <taxon>Spirochaetota</taxon>
        <taxon>Spirochaetia</taxon>
        <taxon>Spirochaetales</taxon>
        <taxon>Sphaerochaetaceae</taxon>
        <taxon>Sphaerochaeta</taxon>
    </lineage>
</organism>
<evidence type="ECO:0000256" key="3">
    <source>
        <dbReference type="ARBA" id="ARBA00022884"/>
    </source>
</evidence>
<dbReference type="Proteomes" id="UP000264002">
    <property type="component" value="Unassembled WGS sequence"/>
</dbReference>
<evidence type="ECO:0000256" key="2">
    <source>
        <dbReference type="ARBA" id="ARBA00022737"/>
    </source>
</evidence>
<feature type="domain" description="S1 motif" evidence="7">
    <location>
        <begin position="285"/>
        <end position="355"/>
    </location>
</feature>
<keyword evidence="4 6" id="KW-0689">Ribosomal protein</keyword>
<feature type="domain" description="S1 motif" evidence="7">
    <location>
        <begin position="32"/>
        <end position="93"/>
    </location>
</feature>
<dbReference type="InterPro" id="IPR050437">
    <property type="entry name" value="Ribos_protein_bS1-like"/>
</dbReference>
<dbReference type="CDD" id="cd05687">
    <property type="entry name" value="S1_RPS1_repeat_ec1_hs1"/>
    <property type="match status" value="1"/>
</dbReference>
<comment type="caution">
    <text evidence="8">The sequence shown here is derived from an EMBL/GenBank/DDBJ whole genome shotgun (WGS) entry which is preliminary data.</text>
</comment>
<evidence type="ECO:0000256" key="5">
    <source>
        <dbReference type="ARBA" id="ARBA00023274"/>
    </source>
</evidence>
<evidence type="ECO:0000256" key="4">
    <source>
        <dbReference type="ARBA" id="ARBA00022980"/>
    </source>
</evidence>
<dbReference type="PANTHER" id="PTHR10724:SF7">
    <property type="entry name" value="SMALL RIBOSOMAL SUBUNIT PROTEIN BS1C"/>
    <property type="match status" value="1"/>
</dbReference>
<dbReference type="GO" id="GO:0003735">
    <property type="term" value="F:structural constituent of ribosome"/>
    <property type="evidence" value="ECO:0007669"/>
    <property type="project" value="InterPro"/>
</dbReference>
<keyword evidence="2" id="KW-0677">Repeat</keyword>
<dbReference type="GO" id="GO:0022627">
    <property type="term" value="C:cytosolic small ribosomal subunit"/>
    <property type="evidence" value="ECO:0007669"/>
    <property type="project" value="TreeGrafter"/>
</dbReference>
<dbReference type="PROSITE" id="PS50126">
    <property type="entry name" value="S1"/>
    <property type="match status" value="6"/>
</dbReference>
<dbReference type="Gene3D" id="2.40.50.140">
    <property type="entry name" value="Nucleic acid-binding proteins"/>
    <property type="match status" value="5"/>
</dbReference>
<dbReference type="SMART" id="SM00316">
    <property type="entry name" value="S1"/>
    <property type="match status" value="5"/>
</dbReference>
<keyword evidence="5 6" id="KW-0687">Ribonucleoprotein</keyword>
<keyword evidence="3 6" id="KW-0694">RNA-binding</keyword>
<dbReference type="Pfam" id="PF00575">
    <property type="entry name" value="S1"/>
    <property type="match status" value="5"/>
</dbReference>
<dbReference type="InterPro" id="IPR003029">
    <property type="entry name" value="S1_domain"/>
</dbReference>
<dbReference type="EMBL" id="QUWK01000008">
    <property type="protein sequence ID" value="RFU94628.1"/>
    <property type="molecule type" value="Genomic_DNA"/>
</dbReference>
<dbReference type="PRINTS" id="PR00681">
    <property type="entry name" value="RIBOSOMALS1"/>
</dbReference>
<dbReference type="SUPFAM" id="SSF50249">
    <property type="entry name" value="Nucleic acid-binding proteins"/>
    <property type="match status" value="5"/>
</dbReference>
<evidence type="ECO:0000313" key="8">
    <source>
        <dbReference type="EMBL" id="RFU94628.1"/>
    </source>
</evidence>
<evidence type="ECO:0000313" key="9">
    <source>
        <dbReference type="Proteomes" id="UP000264002"/>
    </source>
</evidence>
<sequence length="573" mass="64671">MAEEQEMEEKKTRMQDLLQEEYLKSLDGIEDGQLVTGTVVQVNNEYVFVDVGYKSEGRISREEFASVPEVGDEVKVVIIAKEGKGGQIVVSKKRADFKERTDELKAASESRSPVLGKFEKVIKGGFEVDLGGEYKGFCPLSKADVQRVEDPETMIGITDYFIIDKFHGGTKLKSVVNRREYLDQKIKENKEKFFSTVQIGDVVEGVVKSFTSFGAFIDLGGFDGLLHINDMSWGHVTRPKDFVKKGQVVQLRLINIDPETQKINLSLKHMQEDPWTTFEQKYNVGDTIKAPVTKITTFGAFIEIEPGIEGLAHISELSWTKRINNPKEVLDVGDVVEAKILGYDLDKKRVSLGLKQLEENPWDTISERYPIGMTLSKPVVKITNSGAFINLEEGIDGFLHIDDISWTKKVKNMASFCSEGDVIDVVVIRVEPENRRIRLGVKQLEGNPWQTLRHDYPKFSTISGVITNVTDFGVFVKVMGDIEGLISKYNLVGPDEEFTDEVLKKYKVGEPITAMVVECNPSTQKLSLSVKEMVRRSQQSEIAKYIHSDNENDTYSLAEMMRYKDEDKEKGDN</sequence>
<evidence type="ECO:0000259" key="7">
    <source>
        <dbReference type="PROSITE" id="PS50126"/>
    </source>
</evidence>
<comment type="similarity">
    <text evidence="1 6">Belongs to the bacterial ribosomal protein bS1 family.</text>
</comment>
<feature type="domain" description="S1 motif" evidence="7">
    <location>
        <begin position="111"/>
        <end position="191"/>
    </location>
</feature>
<dbReference type="PIRSF" id="PIRSF002111">
    <property type="entry name" value="RpsA"/>
    <property type="match status" value="1"/>
</dbReference>
<dbReference type="GO" id="GO:0003729">
    <property type="term" value="F:mRNA binding"/>
    <property type="evidence" value="ECO:0007669"/>
    <property type="project" value="TreeGrafter"/>
</dbReference>